<dbReference type="VEuPathDB" id="FungiDB:NEUTE1DRAFT_137867"/>
<dbReference type="KEGG" id="nte:NEUTE1DRAFT137867"/>
<gene>
    <name evidence="1" type="ORF">NEUTE1DRAFT_137867</name>
</gene>
<dbReference type="EMBL" id="GL891304">
    <property type="protein sequence ID" value="EGO58117.1"/>
    <property type="molecule type" value="Genomic_DNA"/>
</dbReference>
<dbReference type="HOGENOM" id="CLU_2606608_0_0_1"/>
<reference evidence="2" key="1">
    <citation type="journal article" date="2011" name="Genetics">
        <title>Massive changes in genome architecture accompany the transition to self-fertility in the filamentous fungus Neurospora tetrasperma.</title>
        <authorList>
            <person name="Ellison C.E."/>
            <person name="Stajich J.E."/>
            <person name="Jacobson D.J."/>
            <person name="Natvig D.O."/>
            <person name="Lapidus A."/>
            <person name="Foster B."/>
            <person name="Aerts A."/>
            <person name="Riley R."/>
            <person name="Lindquist E.A."/>
            <person name="Grigoriev I.V."/>
            <person name="Taylor J.W."/>
        </authorList>
    </citation>
    <scope>NUCLEOTIDE SEQUENCE [LARGE SCALE GENOMIC DNA]</scope>
    <source>
        <strain evidence="2">FGSC 2508 / P0657</strain>
    </source>
</reference>
<organism evidence="1 2">
    <name type="scientific">Neurospora tetrasperma (strain FGSC 2508 / ATCC MYA-4615 / P0657)</name>
    <dbReference type="NCBI Taxonomy" id="510951"/>
    <lineage>
        <taxon>Eukaryota</taxon>
        <taxon>Fungi</taxon>
        <taxon>Dikarya</taxon>
        <taxon>Ascomycota</taxon>
        <taxon>Pezizomycotina</taxon>
        <taxon>Sordariomycetes</taxon>
        <taxon>Sordariomycetidae</taxon>
        <taxon>Sordariales</taxon>
        <taxon>Sordariaceae</taxon>
        <taxon>Neurospora</taxon>
    </lineage>
</organism>
<evidence type="ECO:0000313" key="1">
    <source>
        <dbReference type="EMBL" id="EGO58117.1"/>
    </source>
</evidence>
<dbReference type="Proteomes" id="UP000008065">
    <property type="component" value="Unassembled WGS sequence"/>
</dbReference>
<evidence type="ECO:0000313" key="2">
    <source>
        <dbReference type="Proteomes" id="UP000008065"/>
    </source>
</evidence>
<dbReference type="GeneID" id="20826013"/>
<accession>F8MJT0</accession>
<dbReference type="RefSeq" id="XP_009851178.1">
    <property type="nucleotide sequence ID" value="XM_009852876.1"/>
</dbReference>
<dbReference type="AlphaFoldDB" id="F8MJT0"/>
<keyword evidence="2" id="KW-1185">Reference proteome</keyword>
<protein>
    <submittedName>
        <fullName evidence="1">Uncharacterized protein</fullName>
    </submittedName>
</protein>
<proteinExistence type="predicted"/>
<sequence length="79" mass="8868">MKTPPHTSSGAMENESKDEKLAEAIALADETSLRAVMLALSTKSDESLVIDSCFKMWAYWNFNFYGPGDTPENRKKDHL</sequence>
<name>F8MJT0_NEUT8</name>